<evidence type="ECO:0000313" key="2">
    <source>
        <dbReference type="EMBL" id="QDY79471.1"/>
    </source>
</evidence>
<keyword evidence="3" id="KW-1185">Reference proteome</keyword>
<sequence>MRIRTALAALALTAASVAGTAATAAATEFGDITITTEQHAEIAWACNDALLLLSPSVQCGVFNIAPQ</sequence>
<accession>A0A5B8JHY9</accession>
<dbReference type="EMBL" id="CP042266">
    <property type="protein sequence ID" value="QDY79471.1"/>
    <property type="molecule type" value="Genomic_DNA"/>
</dbReference>
<keyword evidence="1" id="KW-0732">Signal</keyword>
<evidence type="ECO:0008006" key="4">
    <source>
        <dbReference type="Google" id="ProtNLM"/>
    </source>
</evidence>
<name>A0A5B8JHY9_9ACTN</name>
<dbReference type="KEGG" id="sqz:FQU76_26375"/>
<evidence type="ECO:0000313" key="3">
    <source>
        <dbReference type="Proteomes" id="UP000320580"/>
    </source>
</evidence>
<organism evidence="2 3">
    <name type="scientific">Streptomyces qinzhouensis</name>
    <dbReference type="NCBI Taxonomy" id="2599401"/>
    <lineage>
        <taxon>Bacteria</taxon>
        <taxon>Bacillati</taxon>
        <taxon>Actinomycetota</taxon>
        <taxon>Actinomycetes</taxon>
        <taxon>Kitasatosporales</taxon>
        <taxon>Streptomycetaceae</taxon>
        <taxon>Streptomyces</taxon>
    </lineage>
</organism>
<evidence type="ECO:0000256" key="1">
    <source>
        <dbReference type="SAM" id="SignalP"/>
    </source>
</evidence>
<proteinExistence type="predicted"/>
<reference evidence="2 3" key="1">
    <citation type="submission" date="2019-07" db="EMBL/GenBank/DDBJ databases">
        <authorList>
            <person name="Zhu P."/>
        </authorList>
    </citation>
    <scope>NUCLEOTIDE SEQUENCE [LARGE SCALE GENOMIC DNA]</scope>
    <source>
        <strain evidence="2 3">SSL-25</strain>
    </source>
</reference>
<feature type="signal peptide" evidence="1">
    <location>
        <begin position="1"/>
        <end position="21"/>
    </location>
</feature>
<dbReference type="AlphaFoldDB" id="A0A5B8JHY9"/>
<gene>
    <name evidence="2" type="ORF">FQU76_26375</name>
</gene>
<protein>
    <recommendedName>
        <fullName evidence="4">Chaplin</fullName>
    </recommendedName>
</protein>
<dbReference type="Proteomes" id="UP000320580">
    <property type="component" value="Chromosome"/>
</dbReference>
<dbReference type="RefSeq" id="WP_146482760.1">
    <property type="nucleotide sequence ID" value="NZ_CP042266.1"/>
</dbReference>
<feature type="chain" id="PRO_5038604157" description="Chaplin" evidence="1">
    <location>
        <begin position="22"/>
        <end position="67"/>
    </location>
</feature>